<reference key="2">
    <citation type="submission" date="2011-04" db="EMBL/GenBank/DDBJ databases">
        <title>Complete sequence of chromosome of Haliscomenobacter hydrossis DSM 1100.</title>
        <authorList>
            <consortium name="US DOE Joint Genome Institute (JGI-PGF)"/>
            <person name="Lucas S."/>
            <person name="Han J."/>
            <person name="Lapidus A."/>
            <person name="Bruce D."/>
            <person name="Goodwin L."/>
            <person name="Pitluck S."/>
            <person name="Peters L."/>
            <person name="Kyrpides N."/>
            <person name="Mavromatis K."/>
            <person name="Ivanova N."/>
            <person name="Ovchinnikova G."/>
            <person name="Pagani I."/>
            <person name="Daligault H."/>
            <person name="Detter J.C."/>
            <person name="Han C."/>
            <person name="Land M."/>
            <person name="Hauser L."/>
            <person name="Markowitz V."/>
            <person name="Cheng J.-F."/>
            <person name="Hugenholtz P."/>
            <person name="Woyke T."/>
            <person name="Wu D."/>
            <person name="Verbarg S."/>
            <person name="Frueling A."/>
            <person name="Brambilla E."/>
            <person name="Klenk H.-P."/>
            <person name="Eisen J.A."/>
        </authorList>
    </citation>
    <scope>NUCLEOTIDE SEQUENCE</scope>
    <source>
        <strain>DSM 1100</strain>
    </source>
</reference>
<dbReference type="AlphaFoldDB" id="F4L6Q2"/>
<dbReference type="NCBIfam" id="TIGR04183">
    <property type="entry name" value="Por_Secre_tail"/>
    <property type="match status" value="1"/>
</dbReference>
<protein>
    <recommendedName>
        <fullName evidence="1">Secretion system C-terminal sorting domain-containing protein</fullName>
    </recommendedName>
</protein>
<dbReference type="InterPro" id="IPR011047">
    <property type="entry name" value="Quinoprotein_ADH-like_sf"/>
</dbReference>
<dbReference type="STRING" id="760192.Halhy_3020"/>
<dbReference type="OrthoDB" id="9811934at2"/>
<keyword evidence="3" id="KW-1185">Reference proteome</keyword>
<dbReference type="SUPFAM" id="SSF50998">
    <property type="entry name" value="Quinoprotein alcohol dehydrogenase-like"/>
    <property type="match status" value="1"/>
</dbReference>
<dbReference type="HOGENOM" id="CLU_503230_0_0_10"/>
<dbReference type="KEGG" id="hhy:Halhy_3020"/>
<dbReference type="eggNOG" id="COG1520">
    <property type="taxonomic scope" value="Bacteria"/>
</dbReference>
<organism evidence="2 3">
    <name type="scientific">Haliscomenobacter hydrossis (strain ATCC 27775 / DSM 1100 / LMG 10767 / O)</name>
    <dbReference type="NCBI Taxonomy" id="760192"/>
    <lineage>
        <taxon>Bacteria</taxon>
        <taxon>Pseudomonadati</taxon>
        <taxon>Bacteroidota</taxon>
        <taxon>Saprospiria</taxon>
        <taxon>Saprospirales</taxon>
        <taxon>Haliscomenobacteraceae</taxon>
        <taxon>Haliscomenobacter</taxon>
    </lineage>
</organism>
<sequence>MVAYNYVLKLVVVILLLLLPGFTFAQKWQNLQTFGGSGNENPGDLHCNPAGDCMLAYTFQRQLDLPGRTLNSRGGSDFVVMQRKKGASAYTYLLHGGGPLDEEIIAVRPRNNGGVLCAGVFWRELVLPDTTLQARDAGKAIFVTAHKANGELDWAKIINGSGLKSVSDLLLNENGNIWLSGYFSDTLFVDGEKLIAAGQTDLFLLRLEENGKLQWTRHHGTSGNTRAVGIAELPGRAIVGLGYFDQSVRFGETLFTANTTDQDLFLAAWGPDGQLLWSQKGGGVFDVTPVDITTDEKGRIYFCGNIVGVLRFDSGLSVQSKDGNADLFLASCAFNGTPLWARVYSGDLIQECSRLLLAENKIYLSGYTLGNFSWAGSNINPSDGFSSYLGTIDTLGRPISVSVLDADGGLYTGGLAFSSGTQIQLAGVYRGQGALESLALPATSSYDFFTADFSTLVTGIPHVLVDDPTFKLFPTPTAGHLTINSEEKEPYTLDLIDAFGRQLLRLNGSPQSIDLSTQAPGMYFLQIKRKNTWSIYKVIKK</sequence>
<dbReference type="Proteomes" id="UP000008461">
    <property type="component" value="Chromosome"/>
</dbReference>
<dbReference type="PANTHER" id="PTHR35580">
    <property type="entry name" value="CELL SURFACE GLYCOPROTEIN (S-LAYER PROTEIN)-LIKE PROTEIN"/>
    <property type="match status" value="1"/>
</dbReference>
<dbReference type="Gene3D" id="2.80.10.50">
    <property type="match status" value="1"/>
</dbReference>
<proteinExistence type="predicted"/>
<dbReference type="RefSeq" id="WP_013765426.1">
    <property type="nucleotide sequence ID" value="NC_015510.1"/>
</dbReference>
<feature type="domain" description="Secretion system C-terminal sorting" evidence="1">
    <location>
        <begin position="472"/>
        <end position="539"/>
    </location>
</feature>
<dbReference type="EMBL" id="CP002691">
    <property type="protein sequence ID" value="AEE50883.1"/>
    <property type="molecule type" value="Genomic_DNA"/>
</dbReference>
<accession>F4L6Q2</accession>
<dbReference type="Pfam" id="PF18962">
    <property type="entry name" value="Por_Secre_tail"/>
    <property type="match status" value="1"/>
</dbReference>
<evidence type="ECO:0000259" key="1">
    <source>
        <dbReference type="Pfam" id="PF18962"/>
    </source>
</evidence>
<dbReference type="InterPro" id="IPR052918">
    <property type="entry name" value="Motility_Chemotaxis_Reg"/>
</dbReference>
<evidence type="ECO:0000313" key="2">
    <source>
        <dbReference type="EMBL" id="AEE50883.1"/>
    </source>
</evidence>
<dbReference type="InterPro" id="IPR026444">
    <property type="entry name" value="Secre_tail"/>
</dbReference>
<gene>
    <name evidence="2" type="ordered locus">Halhy_3020</name>
</gene>
<dbReference type="PANTHER" id="PTHR35580:SF1">
    <property type="entry name" value="PHYTASE-LIKE DOMAIN-CONTAINING PROTEIN"/>
    <property type="match status" value="1"/>
</dbReference>
<name>F4L6Q2_HALH1</name>
<reference evidence="2 3" key="1">
    <citation type="journal article" date="2011" name="Stand. Genomic Sci.">
        <title>Complete genome sequence of Haliscomenobacter hydrossis type strain (O).</title>
        <authorList>
            <consortium name="US DOE Joint Genome Institute (JGI-PGF)"/>
            <person name="Daligault H."/>
            <person name="Lapidus A."/>
            <person name="Zeytun A."/>
            <person name="Nolan M."/>
            <person name="Lucas S."/>
            <person name="Del Rio T.G."/>
            <person name="Tice H."/>
            <person name="Cheng J.F."/>
            <person name="Tapia R."/>
            <person name="Han C."/>
            <person name="Goodwin L."/>
            <person name="Pitluck S."/>
            <person name="Liolios K."/>
            <person name="Pagani I."/>
            <person name="Ivanova N."/>
            <person name="Huntemann M."/>
            <person name="Mavromatis K."/>
            <person name="Mikhailova N."/>
            <person name="Pati A."/>
            <person name="Chen A."/>
            <person name="Palaniappan K."/>
            <person name="Land M."/>
            <person name="Hauser L."/>
            <person name="Brambilla E.M."/>
            <person name="Rohde M."/>
            <person name="Verbarg S."/>
            <person name="Goker M."/>
            <person name="Bristow J."/>
            <person name="Eisen J.A."/>
            <person name="Markowitz V."/>
            <person name="Hugenholtz P."/>
            <person name="Kyrpides N.C."/>
            <person name="Klenk H.P."/>
            <person name="Woyke T."/>
        </authorList>
    </citation>
    <scope>NUCLEOTIDE SEQUENCE [LARGE SCALE GENOMIC DNA]</scope>
    <source>
        <strain evidence="3">ATCC 27775 / DSM 1100 / LMG 10767 / O</strain>
    </source>
</reference>
<evidence type="ECO:0000313" key="3">
    <source>
        <dbReference type="Proteomes" id="UP000008461"/>
    </source>
</evidence>